<dbReference type="AlphaFoldDB" id="A0A919CQ62"/>
<organism evidence="4 5">
    <name type="scientific">Thalassobaculum fulvum</name>
    <dbReference type="NCBI Taxonomy" id="1633335"/>
    <lineage>
        <taxon>Bacteria</taxon>
        <taxon>Pseudomonadati</taxon>
        <taxon>Pseudomonadota</taxon>
        <taxon>Alphaproteobacteria</taxon>
        <taxon>Rhodospirillales</taxon>
        <taxon>Thalassobaculaceae</taxon>
        <taxon>Thalassobaculum</taxon>
    </lineage>
</organism>
<accession>A0A919CQ62</accession>
<comment type="caution">
    <text evidence="4">The sequence shown here is derived from an EMBL/GenBank/DDBJ whole genome shotgun (WGS) entry which is preliminary data.</text>
</comment>
<feature type="domain" description="NAD-dependent epimerase/dehydratase" evidence="3">
    <location>
        <begin position="6"/>
        <end position="225"/>
    </location>
</feature>
<dbReference type="PANTHER" id="PTHR43000">
    <property type="entry name" value="DTDP-D-GLUCOSE 4,6-DEHYDRATASE-RELATED"/>
    <property type="match status" value="1"/>
</dbReference>
<dbReference type="Proteomes" id="UP000630353">
    <property type="component" value="Unassembled WGS sequence"/>
</dbReference>
<dbReference type="Pfam" id="PF01370">
    <property type="entry name" value="Epimerase"/>
    <property type="match status" value="1"/>
</dbReference>
<dbReference type="InterPro" id="IPR001509">
    <property type="entry name" value="Epimerase_deHydtase"/>
</dbReference>
<comment type="pathway">
    <text evidence="1">Bacterial outer membrane biogenesis; LPS O-antigen biosynthesis.</text>
</comment>
<evidence type="ECO:0000313" key="5">
    <source>
        <dbReference type="Proteomes" id="UP000630353"/>
    </source>
</evidence>
<dbReference type="Gene3D" id="3.40.50.720">
    <property type="entry name" value="NAD(P)-binding Rossmann-like Domain"/>
    <property type="match status" value="1"/>
</dbReference>
<evidence type="ECO:0000256" key="1">
    <source>
        <dbReference type="ARBA" id="ARBA00005125"/>
    </source>
</evidence>
<gene>
    <name evidence="4" type="ORF">GCM10017083_28690</name>
</gene>
<evidence type="ECO:0000259" key="3">
    <source>
        <dbReference type="Pfam" id="PF01370"/>
    </source>
</evidence>
<reference evidence="4" key="1">
    <citation type="journal article" date="2014" name="Int. J. Syst. Evol. Microbiol.">
        <title>Complete genome sequence of Corynebacterium casei LMG S-19264T (=DSM 44701T), isolated from a smear-ripened cheese.</title>
        <authorList>
            <consortium name="US DOE Joint Genome Institute (JGI-PGF)"/>
            <person name="Walter F."/>
            <person name="Albersmeier A."/>
            <person name="Kalinowski J."/>
            <person name="Ruckert C."/>
        </authorList>
    </citation>
    <scope>NUCLEOTIDE SEQUENCE</scope>
    <source>
        <strain evidence="4">KCTC 42651</strain>
    </source>
</reference>
<dbReference type="SUPFAM" id="SSF51735">
    <property type="entry name" value="NAD(P)-binding Rossmann-fold domains"/>
    <property type="match status" value="1"/>
</dbReference>
<evidence type="ECO:0000313" key="4">
    <source>
        <dbReference type="EMBL" id="GHD52815.1"/>
    </source>
</evidence>
<name>A0A919CQ62_9PROT</name>
<sequence length="298" mass="32409">MRFENVLVTGAGGLLGGYTVAELRDRCRVSGLDLLPAEGIPHVEGSIEDADAVARACEGQDAIVHIAARPNVWSGSGREIIQTNVVGTWNVLEAAENAGVKRVIVTSSDSVVGFTVFEGAMIPPDYLPVDGEHPRRPTDPYALSKKLCEDMARSFADRGKLEVVVVRPVYVLYPEFECEVKARAADPKGYKGPAAGGRQPAGGGPMWHYIDPRDVARAYRCALEVEEPGFGPYFLCGPTTLAPEPTVDRLRDRTGRETDLRDPALYRDNPHAPLYDLTGAAEHLGFRAAHDLRRVLYG</sequence>
<evidence type="ECO:0000256" key="2">
    <source>
        <dbReference type="ARBA" id="ARBA00007637"/>
    </source>
</evidence>
<comment type="similarity">
    <text evidence="2">Belongs to the NAD(P)-dependent epimerase/dehydratase family.</text>
</comment>
<dbReference type="InterPro" id="IPR036291">
    <property type="entry name" value="NAD(P)-bd_dom_sf"/>
</dbReference>
<protein>
    <submittedName>
        <fullName evidence="4">Nucleoside-diphosphate sugar epimerase</fullName>
    </submittedName>
</protein>
<keyword evidence="5" id="KW-1185">Reference proteome</keyword>
<dbReference type="EMBL" id="BMZS01000006">
    <property type="protein sequence ID" value="GHD52815.1"/>
    <property type="molecule type" value="Genomic_DNA"/>
</dbReference>
<proteinExistence type="inferred from homology"/>
<reference evidence="4" key="2">
    <citation type="submission" date="2020-09" db="EMBL/GenBank/DDBJ databases">
        <authorList>
            <person name="Sun Q."/>
            <person name="Kim S."/>
        </authorList>
    </citation>
    <scope>NUCLEOTIDE SEQUENCE</scope>
    <source>
        <strain evidence="4">KCTC 42651</strain>
    </source>
</reference>
<dbReference type="RefSeq" id="WP_189990752.1">
    <property type="nucleotide sequence ID" value="NZ_BMZS01000006.1"/>
</dbReference>